<accession>D0MFV0</accession>
<dbReference type="Pfam" id="PF13528">
    <property type="entry name" value="Glyco_trans_1_3"/>
    <property type="match status" value="1"/>
</dbReference>
<proteinExistence type="predicted"/>
<gene>
    <name evidence="1" type="ordered locus">Rmar_2563</name>
</gene>
<dbReference type="Proteomes" id="UP000002221">
    <property type="component" value="Chromosome"/>
</dbReference>
<keyword evidence="2" id="KW-1185">Reference proteome</keyword>
<dbReference type="SUPFAM" id="SSF53756">
    <property type="entry name" value="UDP-Glycosyltransferase/glycogen phosphorylase"/>
    <property type="match status" value="1"/>
</dbReference>
<dbReference type="STRING" id="518766.Rmar_2563"/>
<dbReference type="HOGENOM" id="CLU_048991_1_0_10"/>
<evidence type="ECO:0000313" key="2">
    <source>
        <dbReference type="Proteomes" id="UP000002221"/>
    </source>
</evidence>
<protein>
    <submittedName>
        <fullName evidence="1">UDP-glucuronosyltransferase-like glycosyl transferase</fullName>
    </submittedName>
</protein>
<dbReference type="EMBL" id="CP001807">
    <property type="protein sequence ID" value="ACY49439.1"/>
    <property type="molecule type" value="Genomic_DNA"/>
</dbReference>
<name>D0MFV0_RHOM4</name>
<reference evidence="1 2" key="1">
    <citation type="journal article" date="2009" name="Stand. Genomic Sci.">
        <title>Complete genome sequence of Rhodothermus marinus type strain (R-10).</title>
        <authorList>
            <person name="Nolan M."/>
            <person name="Tindall B.J."/>
            <person name="Pomrenke H."/>
            <person name="Lapidus A."/>
            <person name="Copeland A."/>
            <person name="Glavina Del Rio T."/>
            <person name="Lucas S."/>
            <person name="Chen F."/>
            <person name="Tice H."/>
            <person name="Cheng J.F."/>
            <person name="Saunders E."/>
            <person name="Han C."/>
            <person name="Bruce D."/>
            <person name="Goodwin L."/>
            <person name="Chain P."/>
            <person name="Pitluck S."/>
            <person name="Ovchinikova G."/>
            <person name="Pati A."/>
            <person name="Ivanova N."/>
            <person name="Mavromatis K."/>
            <person name="Chen A."/>
            <person name="Palaniappan K."/>
            <person name="Land M."/>
            <person name="Hauser L."/>
            <person name="Chang Y.J."/>
            <person name="Jeffries C.D."/>
            <person name="Brettin T."/>
            <person name="Goker M."/>
            <person name="Bristow J."/>
            <person name="Eisen J.A."/>
            <person name="Markowitz V."/>
            <person name="Hugenholtz P."/>
            <person name="Kyrpides N.C."/>
            <person name="Klenk H.P."/>
            <person name="Detter J.C."/>
        </authorList>
    </citation>
    <scope>NUCLEOTIDE SEQUENCE [LARGE SCALE GENOMIC DNA]</scope>
    <source>
        <strain evidence="2">ATCC 43812 / DSM 4252 / R-10</strain>
    </source>
</reference>
<dbReference type="Gene3D" id="3.40.50.2000">
    <property type="entry name" value="Glycogen Phosphorylase B"/>
    <property type="match status" value="2"/>
</dbReference>
<keyword evidence="1" id="KW-0808">Transferase</keyword>
<dbReference type="AlphaFoldDB" id="D0MFV0"/>
<organism evidence="1 2">
    <name type="scientific">Rhodothermus marinus (strain ATCC 43812 / DSM 4252 / R-10)</name>
    <name type="common">Rhodothermus obamensis</name>
    <dbReference type="NCBI Taxonomy" id="518766"/>
    <lineage>
        <taxon>Bacteria</taxon>
        <taxon>Pseudomonadati</taxon>
        <taxon>Rhodothermota</taxon>
        <taxon>Rhodothermia</taxon>
        <taxon>Rhodothermales</taxon>
        <taxon>Rhodothermaceae</taxon>
        <taxon>Rhodothermus</taxon>
    </lineage>
</organism>
<dbReference type="KEGG" id="rmr:Rmar_2563"/>
<dbReference type="eggNOG" id="COG0707">
    <property type="taxonomic scope" value="Bacteria"/>
</dbReference>
<dbReference type="RefSeq" id="WP_012845049.1">
    <property type="nucleotide sequence ID" value="NC_013501.1"/>
</dbReference>
<sequence length="371" mass="42915">MRDRPLRVLFVVQGEGRGHLTQALTLRRWLTDAGHEVAAVLVGRSQERRLPGFFLEKIQTPVHEFASPNFAFDRRFRGIRPGRTVVRNLLHLPEFQRSLHRLHEAVQDVAPDLVVNFYEVLIGLLYRRAKLQPPLVCIAHQYFFLHPDYPFPPGYPLQRRLVRLFTRLTAPPGARKLALSFYEAPDLPERQLSVVPPLLRPELFQLPLDRTENFLLVYLLNRGYADDLIRWHTRHPEIGLHVFWDNTERPDGWSPRPGLVFHHLNDRLFLEKMARCRGVVTTAGFETVAEALYLGKPVLMVPVEGHFEQRCNAYDAERLGAGIWSPRFELDRLLAFLPHYRSPSAAFRRWVAQAPMKILPHLTASALRPVA</sequence>
<dbReference type="OrthoDB" id="9793805at2"/>
<dbReference type="PANTHER" id="PTHR21015">
    <property type="entry name" value="UDP-N-ACETYLGLUCOSAMINE--N-ACETYLMURAMYL-(PENTAPEPTIDE) PYROPHOSPHORYL-UNDECAPRENOL N-ACETYLGLUCOSAMINE TRANSFERASE 1"/>
    <property type="match status" value="1"/>
</dbReference>
<evidence type="ECO:0000313" key="1">
    <source>
        <dbReference type="EMBL" id="ACY49439.1"/>
    </source>
</evidence>
<dbReference type="PANTHER" id="PTHR21015:SF22">
    <property type="entry name" value="GLYCOSYLTRANSFERASE"/>
    <property type="match status" value="1"/>
</dbReference>
<dbReference type="GO" id="GO:0016757">
    <property type="term" value="F:glycosyltransferase activity"/>
    <property type="evidence" value="ECO:0007669"/>
    <property type="project" value="TreeGrafter"/>
</dbReference>